<accession>A0ABS1P0F2</accession>
<comment type="similarity">
    <text evidence="1">Belongs to the sigma-70 factor family. ECF subfamily.</text>
</comment>
<keyword evidence="9" id="KW-1185">Reference proteome</keyword>
<evidence type="ECO:0000256" key="6">
    <source>
        <dbReference type="SAM" id="MobiDB-lite"/>
    </source>
</evidence>
<dbReference type="Gene3D" id="1.10.1740.10">
    <property type="match status" value="1"/>
</dbReference>
<dbReference type="InterPro" id="IPR014284">
    <property type="entry name" value="RNA_pol_sigma-70_dom"/>
</dbReference>
<evidence type="ECO:0000256" key="4">
    <source>
        <dbReference type="ARBA" id="ARBA00023125"/>
    </source>
</evidence>
<dbReference type="PANTHER" id="PTHR43133">
    <property type="entry name" value="RNA POLYMERASE ECF-TYPE SIGMA FACTO"/>
    <property type="match status" value="1"/>
</dbReference>
<protein>
    <submittedName>
        <fullName evidence="8">SigE family RNA polymerase sigma factor</fullName>
    </submittedName>
</protein>
<proteinExistence type="inferred from homology"/>
<dbReference type="SMART" id="SM00421">
    <property type="entry name" value="HTH_LUXR"/>
    <property type="match status" value="1"/>
</dbReference>
<keyword evidence="2" id="KW-0805">Transcription regulation</keyword>
<keyword evidence="5" id="KW-0804">Transcription</keyword>
<feature type="domain" description="HTH luxR-type" evidence="7">
    <location>
        <begin position="191"/>
        <end position="247"/>
    </location>
</feature>
<organism evidence="8 9">
    <name type="scientific">Streptomyces musisoli</name>
    <dbReference type="NCBI Taxonomy" id="2802280"/>
    <lineage>
        <taxon>Bacteria</taxon>
        <taxon>Bacillati</taxon>
        <taxon>Actinomycetota</taxon>
        <taxon>Actinomycetes</taxon>
        <taxon>Kitasatosporales</taxon>
        <taxon>Streptomycetaceae</taxon>
        <taxon>Streptomyces</taxon>
    </lineage>
</organism>
<evidence type="ECO:0000313" key="9">
    <source>
        <dbReference type="Proteomes" id="UP000621386"/>
    </source>
</evidence>
<dbReference type="InterPro" id="IPR007627">
    <property type="entry name" value="RNA_pol_sigma70_r2"/>
</dbReference>
<dbReference type="NCBIfam" id="TIGR02937">
    <property type="entry name" value="sigma70-ECF"/>
    <property type="match status" value="1"/>
</dbReference>
<dbReference type="InterPro" id="IPR000792">
    <property type="entry name" value="Tscrpt_reg_LuxR_C"/>
</dbReference>
<keyword evidence="3" id="KW-0731">Sigma factor</keyword>
<dbReference type="InterPro" id="IPR036388">
    <property type="entry name" value="WH-like_DNA-bd_sf"/>
</dbReference>
<name>A0ABS1P0F2_9ACTN</name>
<dbReference type="NCBIfam" id="TIGR02983">
    <property type="entry name" value="SigE-fam_strep"/>
    <property type="match status" value="1"/>
</dbReference>
<dbReference type="CDD" id="cd06171">
    <property type="entry name" value="Sigma70_r4"/>
    <property type="match status" value="1"/>
</dbReference>
<dbReference type="InterPro" id="IPR014325">
    <property type="entry name" value="RNA_pol_sigma-E_actinobac"/>
</dbReference>
<comment type="caution">
    <text evidence="8">The sequence shown here is derived from an EMBL/GenBank/DDBJ whole genome shotgun (WGS) entry which is preliminary data.</text>
</comment>
<keyword evidence="4" id="KW-0238">DNA-binding</keyword>
<dbReference type="InterPro" id="IPR013324">
    <property type="entry name" value="RNA_pol_sigma_r3/r4-like"/>
</dbReference>
<dbReference type="InterPro" id="IPR013249">
    <property type="entry name" value="RNA_pol_sigma70_r4_t2"/>
</dbReference>
<evidence type="ECO:0000256" key="1">
    <source>
        <dbReference type="ARBA" id="ARBA00010641"/>
    </source>
</evidence>
<feature type="compositionally biased region" description="Basic and acidic residues" evidence="6">
    <location>
        <begin position="75"/>
        <end position="85"/>
    </location>
</feature>
<evidence type="ECO:0000256" key="5">
    <source>
        <dbReference type="ARBA" id="ARBA00023163"/>
    </source>
</evidence>
<feature type="region of interest" description="Disordered" evidence="6">
    <location>
        <begin position="1"/>
        <end position="85"/>
    </location>
</feature>
<feature type="compositionally biased region" description="Pro residues" evidence="6">
    <location>
        <begin position="10"/>
        <end position="38"/>
    </location>
</feature>
<dbReference type="SUPFAM" id="SSF88659">
    <property type="entry name" value="Sigma3 and sigma4 domains of RNA polymerase sigma factors"/>
    <property type="match status" value="1"/>
</dbReference>
<evidence type="ECO:0000256" key="3">
    <source>
        <dbReference type="ARBA" id="ARBA00023082"/>
    </source>
</evidence>
<dbReference type="SUPFAM" id="SSF88946">
    <property type="entry name" value="Sigma2 domain of RNA polymerase sigma factors"/>
    <property type="match status" value="1"/>
</dbReference>
<gene>
    <name evidence="8" type="ORF">JK361_13355</name>
</gene>
<reference evidence="8 9" key="1">
    <citation type="submission" date="2021-01" db="EMBL/GenBank/DDBJ databases">
        <title>WGS of actinomycetes isolated from Thailand.</title>
        <authorList>
            <person name="Thawai C."/>
        </authorList>
    </citation>
    <scope>NUCLEOTIDE SEQUENCE [LARGE SCALE GENOMIC DNA]</scope>
    <source>
        <strain evidence="8 9">CH5-8</strain>
    </source>
</reference>
<dbReference type="PANTHER" id="PTHR43133:SF50">
    <property type="entry name" value="ECF RNA POLYMERASE SIGMA FACTOR SIGM"/>
    <property type="match status" value="1"/>
</dbReference>
<dbReference type="Pfam" id="PF04542">
    <property type="entry name" value="Sigma70_r2"/>
    <property type="match status" value="1"/>
</dbReference>
<dbReference type="Pfam" id="PF08281">
    <property type="entry name" value="Sigma70_r4_2"/>
    <property type="match status" value="1"/>
</dbReference>
<evidence type="ECO:0000259" key="7">
    <source>
        <dbReference type="SMART" id="SM00421"/>
    </source>
</evidence>
<dbReference type="Proteomes" id="UP000621386">
    <property type="component" value="Unassembled WGS sequence"/>
</dbReference>
<dbReference type="EMBL" id="JAERRH010000004">
    <property type="protein sequence ID" value="MBL1105562.1"/>
    <property type="molecule type" value="Genomic_DNA"/>
</dbReference>
<sequence length="256" mass="27383">MSPTASSPSPTAPRPKPPRSPSPAPPTAPGPHPSPTAAPSPASTSTTPTTSGSATTPAGADHSDEGRAPPAVQPSDRRAADRGPDSEFSRFVAARWRALTHTAYLLTGDFHEAEDLVQTTLAKVYPHWPRLDPERAEHYVRRALVNTNRSRHRRRRITHLLLPSLPDTGPVHDDGAGAGGGDVYDTLARELATLPERQRAVVVLRYCEDLSVEEVADVLGCSAGTVKSQASRALAKLRSRSALARNFLPSRPAEAR</sequence>
<evidence type="ECO:0000256" key="2">
    <source>
        <dbReference type="ARBA" id="ARBA00023015"/>
    </source>
</evidence>
<evidence type="ECO:0000313" key="8">
    <source>
        <dbReference type="EMBL" id="MBL1105562.1"/>
    </source>
</evidence>
<dbReference type="Gene3D" id="1.10.10.10">
    <property type="entry name" value="Winged helix-like DNA-binding domain superfamily/Winged helix DNA-binding domain"/>
    <property type="match status" value="1"/>
</dbReference>
<dbReference type="InterPro" id="IPR013325">
    <property type="entry name" value="RNA_pol_sigma_r2"/>
</dbReference>
<dbReference type="InterPro" id="IPR039425">
    <property type="entry name" value="RNA_pol_sigma-70-like"/>
</dbReference>
<feature type="compositionally biased region" description="Low complexity" evidence="6">
    <location>
        <begin position="39"/>
        <end position="60"/>
    </location>
</feature>